<dbReference type="InterPro" id="IPR027417">
    <property type="entry name" value="P-loop_NTPase"/>
</dbReference>
<dbReference type="AlphaFoldDB" id="A0AAJ0FFA8"/>
<feature type="domain" description="NACHT" evidence="4">
    <location>
        <begin position="333"/>
        <end position="468"/>
    </location>
</feature>
<feature type="region of interest" description="Disordered" evidence="3">
    <location>
        <begin position="1203"/>
        <end position="1225"/>
    </location>
</feature>
<dbReference type="Gene3D" id="1.25.40.20">
    <property type="entry name" value="Ankyrin repeat-containing domain"/>
    <property type="match status" value="1"/>
</dbReference>
<keyword evidence="1" id="KW-0677">Repeat</keyword>
<sequence length="1225" mass="140087">MDPRSPQGVGKSWARCRCAISSAFSSTEERLKCSRLCILRFDLYSERQYSPVPLLNPLVMASPDSLQQVFDAAKREFEEGLPSNTAFRDILAITSVKQVWDATDKLQREQRHLRHLERVKPFLDRLSSYEAVISIFIQVKPEVLALVWGPVRLLLLWASEWQQGFDAIVKTIERIGELLPQFPLEHFLNKESIKGVLGLFYRDILDFYLETLKFFSLPRRKIMFETLWPKRKERIKVVEANIERHARLLGENITFEHIRREEEARIKSFAEIRESEVFRGKQKFQALETAICPQMYDDRLDWLRRRACPGTERWLARDQVFSQWMDMGSQLTRLLWLQGIPGAGKTFLACWVVTKAKEKGRTLYAFPSHVRADTTAISIIHTLLFQLASDDSDLQALLTDTNKRDLKSNVDVAKDLLTTALKCAGGTFMVIDGLDEVEEFERKQFLYSLLDVSKACRDSGLKICISSRAENDMVKILQSKATQIRVDRRNAVGIQTYVNSRFDQWMASTDFLAERQSEINALLSPISTKAKGMFLYARIVIDNVVDLNNIDDIRRELRALPEDLDAAYERALSRIDGLSTRNRDTVKRILGWIGCSPVPLTLYELEQAILVSVEACDDAPVVDSSLNIVKLCGPIVEVVDETPQFVHFTVKEYIFNHRTKSVSVCESTMDLLVVCLTYLCYNALGEELDEDQLRENLLAGKYRLQAFASSTWFTLVKRYIQLTQDENHLVVINGLLENLFSELGNPRFRNDIDEDTGSSRRPYQPGHSPWPEAPEFVSQTLLFYKDRPKDLWTSDNAQTWTCLDPLTVSDSCARVEAHYNSLLCHEIKNQPTHKKDCVCAKLQRHYGKYLFKCHFFSCPFRRDGFETDTECGNHMTNHSRPWKCSVKSCDFSIIGFPSCASLEQHRQRLHRVVRESAFIQPSESDDEALYTLIYGLLSDGDIDELEAIWPACRQKVNQFTEAELIKMAAGQGSLQITQLFLEWDDQKQEPRNAEVKFGVVIHDAVQSGNLELTRWILEKGTAWGCKRSGRYRDVVVAVLKSDSGEVFDIWENIVKSTENYNAHLAQELFEKTVLNTAKRFPEQEMRMVESWRLLSGMGRVKPPDLGRALTMVAQTTCSVEQAKVLLELGAPIDYPQSENSRGYTALHWASKKTSEEAAHLMKFLLFEGAKANTRFGSARPEKEEGARKIETWLGLTWDKLAESAGRGRGRQGSRSSIGSISDQDE</sequence>
<evidence type="ECO:0000256" key="3">
    <source>
        <dbReference type="SAM" id="MobiDB-lite"/>
    </source>
</evidence>
<evidence type="ECO:0000256" key="2">
    <source>
        <dbReference type="PROSITE-ProRule" id="PRU00023"/>
    </source>
</evidence>
<evidence type="ECO:0000256" key="1">
    <source>
        <dbReference type="ARBA" id="ARBA00022737"/>
    </source>
</evidence>
<feature type="region of interest" description="Disordered" evidence="3">
    <location>
        <begin position="751"/>
        <end position="772"/>
    </location>
</feature>
<dbReference type="Gene3D" id="3.40.50.300">
    <property type="entry name" value="P-loop containing nucleotide triphosphate hydrolases"/>
    <property type="match status" value="1"/>
</dbReference>
<dbReference type="Pfam" id="PF22939">
    <property type="entry name" value="WHD_GPIID"/>
    <property type="match status" value="1"/>
</dbReference>
<dbReference type="Pfam" id="PF24809">
    <property type="entry name" value="DUF7708"/>
    <property type="match status" value="1"/>
</dbReference>
<dbReference type="InterPro" id="IPR056125">
    <property type="entry name" value="DUF7708"/>
</dbReference>
<dbReference type="RefSeq" id="XP_060281480.1">
    <property type="nucleotide sequence ID" value="XM_060425559.1"/>
</dbReference>
<dbReference type="InterPro" id="IPR002110">
    <property type="entry name" value="Ankyrin_rpt"/>
</dbReference>
<feature type="repeat" description="ANK" evidence="2">
    <location>
        <begin position="1141"/>
        <end position="1176"/>
    </location>
</feature>
<proteinExistence type="predicted"/>
<keyword evidence="6" id="KW-1185">Reference proteome</keyword>
<feature type="compositionally biased region" description="Low complexity" evidence="3">
    <location>
        <begin position="1212"/>
        <end position="1225"/>
    </location>
</feature>
<evidence type="ECO:0000313" key="6">
    <source>
        <dbReference type="Proteomes" id="UP001244011"/>
    </source>
</evidence>
<keyword evidence="2" id="KW-0040">ANK repeat</keyword>
<dbReference type="PANTHER" id="PTHR10039:SF14">
    <property type="entry name" value="NACHT DOMAIN-CONTAINING PROTEIN"/>
    <property type="match status" value="1"/>
</dbReference>
<dbReference type="PANTHER" id="PTHR10039">
    <property type="entry name" value="AMELOGENIN"/>
    <property type="match status" value="1"/>
</dbReference>
<name>A0AAJ0FFA8_9PEZI</name>
<comment type="caution">
    <text evidence="5">The sequence shown here is derived from an EMBL/GenBank/DDBJ whole genome shotgun (WGS) entry which is preliminary data.</text>
</comment>
<dbReference type="PROSITE" id="PS50088">
    <property type="entry name" value="ANK_REPEAT"/>
    <property type="match status" value="1"/>
</dbReference>
<dbReference type="InterPro" id="IPR007111">
    <property type="entry name" value="NACHT_NTPase"/>
</dbReference>
<dbReference type="InterPro" id="IPR036770">
    <property type="entry name" value="Ankyrin_rpt-contain_sf"/>
</dbReference>
<dbReference type="SUPFAM" id="SSF48403">
    <property type="entry name" value="Ankyrin repeat"/>
    <property type="match status" value="1"/>
</dbReference>
<dbReference type="GeneID" id="85308746"/>
<accession>A0AAJ0FFA8</accession>
<evidence type="ECO:0000313" key="5">
    <source>
        <dbReference type="EMBL" id="KAK1765267.1"/>
    </source>
</evidence>
<feature type="non-terminal residue" evidence="5">
    <location>
        <position position="1"/>
    </location>
</feature>
<dbReference type="Proteomes" id="UP001244011">
    <property type="component" value="Unassembled WGS sequence"/>
</dbReference>
<protein>
    <recommendedName>
        <fullName evidence="4">NACHT domain-containing protein</fullName>
    </recommendedName>
</protein>
<reference evidence="5" key="1">
    <citation type="submission" date="2023-06" db="EMBL/GenBank/DDBJ databases">
        <title>Genome-scale phylogeny and comparative genomics of the fungal order Sordariales.</title>
        <authorList>
            <consortium name="Lawrence Berkeley National Laboratory"/>
            <person name="Hensen N."/>
            <person name="Bonometti L."/>
            <person name="Westerberg I."/>
            <person name="Brannstrom I.O."/>
            <person name="Guillou S."/>
            <person name="Cros-Aarteil S."/>
            <person name="Calhoun S."/>
            <person name="Haridas S."/>
            <person name="Kuo A."/>
            <person name="Mondo S."/>
            <person name="Pangilinan J."/>
            <person name="Riley R."/>
            <person name="Labutti K."/>
            <person name="Andreopoulos B."/>
            <person name="Lipzen A."/>
            <person name="Chen C."/>
            <person name="Yanf M."/>
            <person name="Daum C."/>
            <person name="Ng V."/>
            <person name="Clum A."/>
            <person name="Steindorff A."/>
            <person name="Ohm R."/>
            <person name="Martin F."/>
            <person name="Silar P."/>
            <person name="Natvig D."/>
            <person name="Lalanne C."/>
            <person name="Gautier V."/>
            <person name="Ament-Velasquez S.L."/>
            <person name="Kruys A."/>
            <person name="Hutchinson M.I."/>
            <person name="Powell A.J."/>
            <person name="Barry K."/>
            <person name="Miller A.N."/>
            <person name="Grigoriev I.V."/>
            <person name="Debuchy R."/>
            <person name="Gladieux P."/>
            <person name="Thoren M.H."/>
            <person name="Johannesson H."/>
        </authorList>
    </citation>
    <scope>NUCLEOTIDE SEQUENCE</scope>
    <source>
        <strain evidence="5">8032-3</strain>
    </source>
</reference>
<dbReference type="SUPFAM" id="SSF52540">
    <property type="entry name" value="P-loop containing nucleoside triphosphate hydrolases"/>
    <property type="match status" value="1"/>
</dbReference>
<dbReference type="EMBL" id="MU839016">
    <property type="protein sequence ID" value="KAK1765267.1"/>
    <property type="molecule type" value="Genomic_DNA"/>
</dbReference>
<dbReference type="Pfam" id="PF24883">
    <property type="entry name" value="NPHP3_N"/>
    <property type="match status" value="1"/>
</dbReference>
<evidence type="ECO:0000259" key="4">
    <source>
        <dbReference type="PROSITE" id="PS50837"/>
    </source>
</evidence>
<dbReference type="InterPro" id="IPR054471">
    <property type="entry name" value="GPIID_WHD"/>
</dbReference>
<dbReference type="PROSITE" id="PS50837">
    <property type="entry name" value="NACHT"/>
    <property type="match status" value="1"/>
</dbReference>
<dbReference type="PROSITE" id="PS50297">
    <property type="entry name" value="ANK_REP_REGION"/>
    <property type="match status" value="1"/>
</dbReference>
<organism evidence="5 6">
    <name type="scientific">Phialemonium atrogriseum</name>
    <dbReference type="NCBI Taxonomy" id="1093897"/>
    <lineage>
        <taxon>Eukaryota</taxon>
        <taxon>Fungi</taxon>
        <taxon>Dikarya</taxon>
        <taxon>Ascomycota</taxon>
        <taxon>Pezizomycotina</taxon>
        <taxon>Sordariomycetes</taxon>
        <taxon>Sordariomycetidae</taxon>
        <taxon>Cephalothecales</taxon>
        <taxon>Cephalothecaceae</taxon>
        <taxon>Phialemonium</taxon>
    </lineage>
</organism>
<gene>
    <name evidence="5" type="ORF">QBC33DRAFT_496016</name>
</gene>
<dbReference type="InterPro" id="IPR056884">
    <property type="entry name" value="NPHP3-like_N"/>
</dbReference>